<dbReference type="AlphaFoldDB" id="A0A835HCD1"/>
<reference evidence="1 2" key="1">
    <citation type="submission" date="2020-10" db="EMBL/GenBank/DDBJ databases">
        <title>The Coptis chinensis genome and diversification of protoberbering-type alkaloids.</title>
        <authorList>
            <person name="Wang B."/>
            <person name="Shu S."/>
            <person name="Song C."/>
            <person name="Liu Y."/>
        </authorList>
    </citation>
    <scope>NUCLEOTIDE SEQUENCE [LARGE SCALE GENOMIC DNA]</scope>
    <source>
        <strain evidence="1">HL-2020</strain>
        <tissue evidence="1">Leaf</tissue>
    </source>
</reference>
<name>A0A835HCD1_9MAGN</name>
<evidence type="ECO:0000313" key="1">
    <source>
        <dbReference type="EMBL" id="KAF9594283.1"/>
    </source>
</evidence>
<gene>
    <name evidence="1" type="ORF">IFM89_028940</name>
</gene>
<protein>
    <submittedName>
        <fullName evidence="1">Uncharacterized protein</fullName>
    </submittedName>
</protein>
<proteinExistence type="predicted"/>
<dbReference type="EMBL" id="JADFTS010000008">
    <property type="protein sequence ID" value="KAF9594283.1"/>
    <property type="molecule type" value="Genomic_DNA"/>
</dbReference>
<accession>A0A835HCD1</accession>
<dbReference type="Proteomes" id="UP000631114">
    <property type="component" value="Unassembled WGS sequence"/>
</dbReference>
<sequence>MSPTLVSLSEQQITVQVENYLMSFVHASCSYGVLRQLWQELTMLGQSGQAWAVIGDFNIVTSFAERKGGGTPCISTMDDFNFFIHSNALIDSTTSGKAWISNDTLREVVATSWEEPFFDVPIRKVVKKLKRLKQKLKSWSFEVFGNQAHYLKRLEEEMDQILLDQEADPSDSTLQQMEFDKAAEIDEVTNVMTTMAKEKSRVSDALHGERNSAYFHATIRMWQLRAQIIEIKNREGASKEEWVSCLVLSLPSSSSPFASHLKLAQIR</sequence>
<evidence type="ECO:0000313" key="2">
    <source>
        <dbReference type="Proteomes" id="UP000631114"/>
    </source>
</evidence>
<comment type="caution">
    <text evidence="1">The sequence shown here is derived from an EMBL/GenBank/DDBJ whole genome shotgun (WGS) entry which is preliminary data.</text>
</comment>
<organism evidence="1 2">
    <name type="scientific">Coptis chinensis</name>
    <dbReference type="NCBI Taxonomy" id="261450"/>
    <lineage>
        <taxon>Eukaryota</taxon>
        <taxon>Viridiplantae</taxon>
        <taxon>Streptophyta</taxon>
        <taxon>Embryophyta</taxon>
        <taxon>Tracheophyta</taxon>
        <taxon>Spermatophyta</taxon>
        <taxon>Magnoliopsida</taxon>
        <taxon>Ranunculales</taxon>
        <taxon>Ranunculaceae</taxon>
        <taxon>Coptidoideae</taxon>
        <taxon>Coptis</taxon>
    </lineage>
</organism>
<keyword evidence="2" id="KW-1185">Reference proteome</keyword>